<dbReference type="InterPro" id="IPR010982">
    <property type="entry name" value="Lambda_DNA-bd_dom_sf"/>
</dbReference>
<dbReference type="InterPro" id="IPR001387">
    <property type="entry name" value="Cro/C1-type_HTH"/>
</dbReference>
<dbReference type="SUPFAM" id="SSF47413">
    <property type="entry name" value="lambda repressor-like DNA-binding domains"/>
    <property type="match status" value="1"/>
</dbReference>
<proteinExistence type="predicted"/>
<feature type="domain" description="HTH cro/C1-type" evidence="1">
    <location>
        <begin position="3"/>
        <end position="46"/>
    </location>
</feature>
<name>A0A917C736_9PROT</name>
<reference evidence="2" key="2">
    <citation type="submission" date="2020-09" db="EMBL/GenBank/DDBJ databases">
        <authorList>
            <person name="Sun Q."/>
            <person name="Zhou Y."/>
        </authorList>
    </citation>
    <scope>NUCLEOTIDE SEQUENCE</scope>
    <source>
        <strain evidence="2">CGMCC 1.15254</strain>
    </source>
</reference>
<organism evidence="2 3">
    <name type="scientific">Terasakiella brassicae</name>
    <dbReference type="NCBI Taxonomy" id="1634917"/>
    <lineage>
        <taxon>Bacteria</taxon>
        <taxon>Pseudomonadati</taxon>
        <taxon>Pseudomonadota</taxon>
        <taxon>Alphaproteobacteria</taxon>
        <taxon>Rhodospirillales</taxon>
        <taxon>Terasakiellaceae</taxon>
        <taxon>Terasakiella</taxon>
    </lineage>
</organism>
<keyword evidence="3" id="KW-1185">Reference proteome</keyword>
<evidence type="ECO:0000259" key="1">
    <source>
        <dbReference type="PROSITE" id="PS50943"/>
    </source>
</evidence>
<evidence type="ECO:0000313" key="2">
    <source>
        <dbReference type="EMBL" id="GGF75422.1"/>
    </source>
</evidence>
<dbReference type="EMBL" id="BMHV01000037">
    <property type="protein sequence ID" value="GGF75422.1"/>
    <property type="molecule type" value="Genomic_DNA"/>
</dbReference>
<dbReference type="PROSITE" id="PS50943">
    <property type="entry name" value="HTH_CROC1"/>
    <property type="match status" value="1"/>
</dbReference>
<evidence type="ECO:0000313" key="3">
    <source>
        <dbReference type="Proteomes" id="UP000632498"/>
    </source>
</evidence>
<reference evidence="2" key="1">
    <citation type="journal article" date="2014" name="Int. J. Syst. Evol. Microbiol.">
        <title>Complete genome sequence of Corynebacterium casei LMG S-19264T (=DSM 44701T), isolated from a smear-ripened cheese.</title>
        <authorList>
            <consortium name="US DOE Joint Genome Institute (JGI-PGF)"/>
            <person name="Walter F."/>
            <person name="Albersmeier A."/>
            <person name="Kalinowski J."/>
            <person name="Ruckert C."/>
        </authorList>
    </citation>
    <scope>NUCLEOTIDE SEQUENCE</scope>
    <source>
        <strain evidence="2">CGMCC 1.15254</strain>
    </source>
</reference>
<accession>A0A917C736</accession>
<gene>
    <name evidence="2" type="ORF">GCM10011332_31760</name>
</gene>
<dbReference type="Proteomes" id="UP000632498">
    <property type="component" value="Unassembled WGS sequence"/>
</dbReference>
<protein>
    <recommendedName>
        <fullName evidence="1">HTH cro/C1-type domain-containing protein</fullName>
    </recommendedName>
</protein>
<sequence>MLEFAARIDVNVSTVSRICRGVVVPSRSTMQRIFDATDGKVQPSDLVQFDQGNRT</sequence>
<dbReference type="GO" id="GO:0003677">
    <property type="term" value="F:DNA binding"/>
    <property type="evidence" value="ECO:0007669"/>
    <property type="project" value="InterPro"/>
</dbReference>
<dbReference type="CDD" id="cd00093">
    <property type="entry name" value="HTH_XRE"/>
    <property type="match status" value="1"/>
</dbReference>
<comment type="caution">
    <text evidence="2">The sequence shown here is derived from an EMBL/GenBank/DDBJ whole genome shotgun (WGS) entry which is preliminary data.</text>
</comment>
<dbReference type="Pfam" id="PF01381">
    <property type="entry name" value="HTH_3"/>
    <property type="match status" value="1"/>
</dbReference>
<dbReference type="AlphaFoldDB" id="A0A917C736"/>
<dbReference type="Gene3D" id="1.10.260.40">
    <property type="entry name" value="lambda repressor-like DNA-binding domains"/>
    <property type="match status" value="1"/>
</dbReference>